<sequence>MKIRKALPEDAMGVAKVQVDSWRTTYKGIVSEDFLRQLSYEKRKSVIEKAITEKITYVAEEDGEIIGFISGGKKRLEQYEGYDGELYAIYLLQQYQKRGIGKELVNMLAKDFLKMGFKGMIVLVLEENPSKYFYESLGGVRIGKEITMIGKQRLHSFVYGWKNLSVLL</sequence>
<dbReference type="CDD" id="cd04301">
    <property type="entry name" value="NAT_SF"/>
    <property type="match status" value="1"/>
</dbReference>
<evidence type="ECO:0000313" key="3">
    <source>
        <dbReference type="Proteomes" id="UP001164726"/>
    </source>
</evidence>
<dbReference type="PROSITE" id="PS51186">
    <property type="entry name" value="GNAT"/>
    <property type="match status" value="1"/>
</dbReference>
<dbReference type="Proteomes" id="UP001164726">
    <property type="component" value="Chromosome"/>
</dbReference>
<gene>
    <name evidence="2" type="ORF">OE105_03275</name>
</gene>
<keyword evidence="3" id="KW-1185">Reference proteome</keyword>
<dbReference type="KEGG" id="fhl:OE105_03275"/>
<proteinExistence type="predicted"/>
<dbReference type="GO" id="GO:0016747">
    <property type="term" value="F:acyltransferase activity, transferring groups other than amino-acyl groups"/>
    <property type="evidence" value="ECO:0007669"/>
    <property type="project" value="InterPro"/>
</dbReference>
<dbReference type="Gene3D" id="3.40.630.30">
    <property type="match status" value="1"/>
</dbReference>
<dbReference type="Pfam" id="PF00583">
    <property type="entry name" value="Acetyltransf_1"/>
    <property type="match status" value="1"/>
</dbReference>
<accession>A0A9E8M0I5</accession>
<dbReference type="InterPro" id="IPR000182">
    <property type="entry name" value="GNAT_dom"/>
</dbReference>
<protein>
    <submittedName>
        <fullName evidence="2">GNAT family N-acetyltransferase</fullName>
    </submittedName>
</protein>
<name>A0A9E8M0I5_9BACI</name>
<organism evidence="2 3">
    <name type="scientific">Fervidibacillus halotolerans</name>
    <dbReference type="NCBI Taxonomy" id="2980027"/>
    <lineage>
        <taxon>Bacteria</taxon>
        <taxon>Bacillati</taxon>
        <taxon>Bacillota</taxon>
        <taxon>Bacilli</taxon>
        <taxon>Bacillales</taxon>
        <taxon>Bacillaceae</taxon>
        <taxon>Fervidibacillus</taxon>
    </lineage>
</organism>
<evidence type="ECO:0000259" key="1">
    <source>
        <dbReference type="PROSITE" id="PS51186"/>
    </source>
</evidence>
<dbReference type="EMBL" id="CP106877">
    <property type="protein sequence ID" value="WAA13165.1"/>
    <property type="molecule type" value="Genomic_DNA"/>
</dbReference>
<feature type="domain" description="N-acetyltransferase" evidence="1">
    <location>
        <begin position="1"/>
        <end position="165"/>
    </location>
</feature>
<evidence type="ECO:0000313" key="2">
    <source>
        <dbReference type="EMBL" id="WAA13165.1"/>
    </source>
</evidence>
<dbReference type="RefSeq" id="WP_275421309.1">
    <property type="nucleotide sequence ID" value="NZ_CP106877.1"/>
</dbReference>
<dbReference type="InterPro" id="IPR016181">
    <property type="entry name" value="Acyl_CoA_acyltransferase"/>
</dbReference>
<reference evidence="2" key="1">
    <citation type="submission" date="2022-09" db="EMBL/GenBank/DDBJ databases">
        <title>Complete Genomes of Fervidibacillus albus and Fervidibacillus halotolerans isolated from tidal flat sediments.</title>
        <authorList>
            <person name="Kwon K.K."/>
            <person name="Yang S.-H."/>
            <person name="Park M.J."/>
            <person name="Oh H.-M."/>
        </authorList>
    </citation>
    <scope>NUCLEOTIDE SEQUENCE</scope>
    <source>
        <strain evidence="2">MEBiC13594</strain>
    </source>
</reference>
<dbReference type="AlphaFoldDB" id="A0A9E8M0I5"/>
<dbReference type="SUPFAM" id="SSF55729">
    <property type="entry name" value="Acyl-CoA N-acyltransferases (Nat)"/>
    <property type="match status" value="1"/>
</dbReference>